<dbReference type="InterPro" id="IPR046373">
    <property type="entry name" value="Acyl-CoA_Oxase/DH_mid-dom_sf"/>
</dbReference>
<dbReference type="GO" id="GO:0003995">
    <property type="term" value="F:acyl-CoA dehydrogenase activity"/>
    <property type="evidence" value="ECO:0007669"/>
    <property type="project" value="TreeGrafter"/>
</dbReference>
<evidence type="ECO:0000256" key="1">
    <source>
        <dbReference type="ARBA" id="ARBA00023002"/>
    </source>
</evidence>
<gene>
    <name evidence="3" type="ORF">HWQ56_18080</name>
</gene>
<dbReference type="InterPro" id="IPR009100">
    <property type="entry name" value="AcylCoA_DH/oxidase_NM_dom_sf"/>
</dbReference>
<dbReference type="PANTHER" id="PTHR48083">
    <property type="entry name" value="MEDIUM-CHAIN SPECIFIC ACYL-COA DEHYDROGENASE, MITOCHONDRIAL-RELATED"/>
    <property type="match status" value="1"/>
</dbReference>
<reference evidence="3 4" key="1">
    <citation type="submission" date="2020-06" db="EMBL/GenBank/DDBJ databases">
        <title>Pseudomonas eucalypticola sp. nov., an endophyte of Eucalyptus dunnii leaves with biocontrol ability of eucalyptus leaf blight.</title>
        <authorList>
            <person name="Liu Y."/>
            <person name="Song Z."/>
            <person name="Zeng H."/>
            <person name="Lu M."/>
            <person name="Wang X."/>
            <person name="Lian X."/>
            <person name="Zhang Q."/>
        </authorList>
    </citation>
    <scope>NUCLEOTIDE SEQUENCE [LARGE SCALE GENOMIC DNA]</scope>
    <source>
        <strain evidence="3 4">NP-1</strain>
    </source>
</reference>
<accession>A0A7D5D8J1</accession>
<evidence type="ECO:0000259" key="2">
    <source>
        <dbReference type="Pfam" id="PF02770"/>
    </source>
</evidence>
<organism evidence="3 4">
    <name type="scientific">Pseudomonas eucalypticola</name>
    <dbReference type="NCBI Taxonomy" id="2599595"/>
    <lineage>
        <taxon>Bacteria</taxon>
        <taxon>Pseudomonadati</taxon>
        <taxon>Pseudomonadota</taxon>
        <taxon>Gammaproteobacteria</taxon>
        <taxon>Pseudomonadales</taxon>
        <taxon>Pseudomonadaceae</taxon>
        <taxon>Pseudomonas</taxon>
    </lineage>
</organism>
<evidence type="ECO:0000313" key="3">
    <source>
        <dbReference type="EMBL" id="QKZ05600.1"/>
    </source>
</evidence>
<dbReference type="RefSeq" id="WP_176571365.1">
    <property type="nucleotide sequence ID" value="NZ_CP056030.1"/>
</dbReference>
<dbReference type="Pfam" id="PF02770">
    <property type="entry name" value="Acyl-CoA_dh_M"/>
    <property type="match status" value="1"/>
</dbReference>
<dbReference type="PANTHER" id="PTHR48083:SF37">
    <property type="entry name" value="DEHYDROGENASE, PUTATIVE-RELATED"/>
    <property type="match status" value="1"/>
</dbReference>
<feature type="domain" description="Acyl-CoA oxidase/dehydrogenase middle" evidence="2">
    <location>
        <begin position="103"/>
        <end position="176"/>
    </location>
</feature>
<dbReference type="InterPro" id="IPR050741">
    <property type="entry name" value="Acyl-CoA_dehydrogenase"/>
</dbReference>
<dbReference type="KEGG" id="pez:HWQ56_18080"/>
<dbReference type="AlphaFoldDB" id="A0A7D5D8J1"/>
<dbReference type="Gene3D" id="2.40.110.10">
    <property type="entry name" value="Butyryl-CoA Dehydrogenase, subunit A, domain 2"/>
    <property type="match status" value="1"/>
</dbReference>
<dbReference type="GO" id="GO:0033539">
    <property type="term" value="P:fatty acid beta-oxidation using acyl-CoA dehydrogenase"/>
    <property type="evidence" value="ECO:0007669"/>
    <property type="project" value="TreeGrafter"/>
</dbReference>
<sequence length="333" mass="35460">MNRVLTATLQRPAAGYPDAAALHQALQALVADGLDRLALPGSGRTLERWRCLAVVAGQDLGLCKFYEGHTDALAIMAELAAPKVAVGSTWGTWAAEPPNARVTVKRDGDRYVLNGRKAWCSGAGQLSHALLTAWDEHGQQQLVAVALRQPGVTVVNEGWQAVGMGATASIQVQFDDAEGTRVGGPGEYLERPGFWQGAIGIAACWYGAAQQLAQRLQAYPRDEPHARAHLGAVDSALFALRTVLRQTAASVDAAPDESCEYLARRVRAVAEHACEQTLIHVGHALGAGPYCLDAHFARLAADLPVFLRQSHAERDLAQLGALASQASISELNL</sequence>
<dbReference type="EMBL" id="CP056030">
    <property type="protein sequence ID" value="QKZ05600.1"/>
    <property type="molecule type" value="Genomic_DNA"/>
</dbReference>
<keyword evidence="4" id="KW-1185">Reference proteome</keyword>
<dbReference type="InterPro" id="IPR006091">
    <property type="entry name" value="Acyl-CoA_Oxase/DH_mid-dom"/>
</dbReference>
<dbReference type="SUPFAM" id="SSF56645">
    <property type="entry name" value="Acyl-CoA dehydrogenase NM domain-like"/>
    <property type="match status" value="1"/>
</dbReference>
<dbReference type="Proteomes" id="UP000509568">
    <property type="component" value="Chromosome"/>
</dbReference>
<name>A0A7D5D8J1_9PSED</name>
<evidence type="ECO:0000313" key="4">
    <source>
        <dbReference type="Proteomes" id="UP000509568"/>
    </source>
</evidence>
<proteinExistence type="predicted"/>
<dbReference type="GO" id="GO:0005737">
    <property type="term" value="C:cytoplasm"/>
    <property type="evidence" value="ECO:0007669"/>
    <property type="project" value="TreeGrafter"/>
</dbReference>
<protein>
    <submittedName>
        <fullName evidence="3">Acyl-CoA dehydrogenase family protein</fullName>
    </submittedName>
</protein>
<keyword evidence="1" id="KW-0560">Oxidoreductase</keyword>